<protein>
    <submittedName>
        <fullName evidence="6">ATP-grasp domain-containing protein</fullName>
    </submittedName>
</protein>
<keyword evidence="3 4" id="KW-0067">ATP-binding</keyword>
<dbReference type="Gene3D" id="3.30.1490.20">
    <property type="entry name" value="ATP-grasp fold, A domain"/>
    <property type="match status" value="1"/>
</dbReference>
<keyword evidence="7" id="KW-1185">Reference proteome</keyword>
<accession>A0ABS9KIK5</accession>
<evidence type="ECO:0000256" key="1">
    <source>
        <dbReference type="ARBA" id="ARBA00022598"/>
    </source>
</evidence>
<evidence type="ECO:0000256" key="2">
    <source>
        <dbReference type="ARBA" id="ARBA00022741"/>
    </source>
</evidence>
<reference evidence="6" key="1">
    <citation type="submission" date="2022-01" db="EMBL/GenBank/DDBJ databases">
        <authorList>
            <person name="Wang Y."/>
        </authorList>
    </citation>
    <scope>NUCLEOTIDE SEQUENCE</scope>
    <source>
        <strain evidence="6">WB101</strain>
    </source>
</reference>
<evidence type="ECO:0000313" key="7">
    <source>
        <dbReference type="Proteomes" id="UP001165366"/>
    </source>
</evidence>
<feature type="domain" description="ATP-grasp" evidence="5">
    <location>
        <begin position="106"/>
        <end position="300"/>
    </location>
</feature>
<dbReference type="PANTHER" id="PTHR43585:SF2">
    <property type="entry name" value="ATP-GRASP ENZYME FSQD"/>
    <property type="match status" value="1"/>
</dbReference>
<name>A0ABS9KIK5_9BACT</name>
<evidence type="ECO:0000259" key="5">
    <source>
        <dbReference type="PROSITE" id="PS50975"/>
    </source>
</evidence>
<organism evidence="6 7">
    <name type="scientific">Rhodohalobacter sulfatireducens</name>
    <dbReference type="NCBI Taxonomy" id="2911366"/>
    <lineage>
        <taxon>Bacteria</taxon>
        <taxon>Pseudomonadati</taxon>
        <taxon>Balneolota</taxon>
        <taxon>Balneolia</taxon>
        <taxon>Balneolales</taxon>
        <taxon>Balneolaceae</taxon>
        <taxon>Rhodohalobacter</taxon>
    </lineage>
</organism>
<dbReference type="Gene3D" id="3.40.50.20">
    <property type="match status" value="1"/>
</dbReference>
<evidence type="ECO:0000256" key="4">
    <source>
        <dbReference type="PROSITE-ProRule" id="PRU00409"/>
    </source>
</evidence>
<dbReference type="Pfam" id="PF13535">
    <property type="entry name" value="ATP-grasp_4"/>
    <property type="match status" value="1"/>
</dbReference>
<keyword evidence="1" id="KW-0436">Ligase</keyword>
<reference evidence="6" key="2">
    <citation type="submission" date="2024-05" db="EMBL/GenBank/DDBJ databases">
        <title>Rhodohalobacter halophilus gen. nov., sp. nov., a moderately halophilic member of the family Balneolaceae.</title>
        <authorList>
            <person name="Xia J."/>
        </authorList>
    </citation>
    <scope>NUCLEOTIDE SEQUENCE</scope>
    <source>
        <strain evidence="6">WB101</strain>
    </source>
</reference>
<dbReference type="EMBL" id="JAKLWS010000039">
    <property type="protein sequence ID" value="MCG2590661.1"/>
    <property type="molecule type" value="Genomic_DNA"/>
</dbReference>
<dbReference type="PROSITE" id="PS50975">
    <property type="entry name" value="ATP_GRASP"/>
    <property type="match status" value="1"/>
</dbReference>
<dbReference type="InterPro" id="IPR011761">
    <property type="entry name" value="ATP-grasp"/>
</dbReference>
<dbReference type="RefSeq" id="WP_237856104.1">
    <property type="nucleotide sequence ID" value="NZ_JAKLWS010000039.1"/>
</dbReference>
<keyword evidence="2 4" id="KW-0547">Nucleotide-binding</keyword>
<sequence>MNILIIGAGWEQHALIQRIKDLGHHIIATHPKSDAESFPLADETFVKESRDIEGHLEIAEKGSIDAVVTDNCDYSLYTASVIAAKLDLPFASIQSAVLSNDKFEQREQVSKNEIKQPGYYKVRDLNELKEAASILGYPVILKPLDNRGTFGITVIRKEEELKDAFIDAVSNSYSHQLICEQFIDGTLVTVDGFCFKNGHQSLTVASSISEKGSKPVTKRTIYPASFSDELNNCLMNNHHKVVESLGYDYGHTHGEYMVTEDEQIYFVECTNRGGGVYISSLIVPLLTGIDVNKMLVQQSLGKKLDIPFKENQGIDYMKRSVVLAFHDFKVGGTIKSINLEEMRSLVYTERFRTIFKENDIVESVENCAARHTVIVVKGENAREAEENFERFKSNLDVQYT</sequence>
<proteinExistence type="predicted"/>
<comment type="caution">
    <text evidence="6">The sequence shown here is derived from an EMBL/GenBank/DDBJ whole genome shotgun (WGS) entry which is preliminary data.</text>
</comment>
<evidence type="ECO:0000256" key="3">
    <source>
        <dbReference type="ARBA" id="ARBA00022840"/>
    </source>
</evidence>
<dbReference type="PANTHER" id="PTHR43585">
    <property type="entry name" value="FUMIPYRROLE BIOSYNTHESIS PROTEIN C"/>
    <property type="match status" value="1"/>
</dbReference>
<dbReference type="InterPro" id="IPR013815">
    <property type="entry name" value="ATP_grasp_subdomain_1"/>
</dbReference>
<dbReference type="SUPFAM" id="SSF56059">
    <property type="entry name" value="Glutathione synthetase ATP-binding domain-like"/>
    <property type="match status" value="1"/>
</dbReference>
<dbReference type="InterPro" id="IPR052032">
    <property type="entry name" value="ATP-dep_AA_Ligase"/>
</dbReference>
<dbReference type="Gene3D" id="3.30.470.20">
    <property type="entry name" value="ATP-grasp fold, B domain"/>
    <property type="match status" value="1"/>
</dbReference>
<evidence type="ECO:0000313" key="6">
    <source>
        <dbReference type="EMBL" id="MCG2590661.1"/>
    </source>
</evidence>
<gene>
    <name evidence="6" type="ORF">L6773_18960</name>
</gene>
<dbReference type="Proteomes" id="UP001165366">
    <property type="component" value="Unassembled WGS sequence"/>
</dbReference>